<keyword evidence="2" id="KW-1185">Reference proteome</keyword>
<sequence>MSNGAETKDKALIDTARFDWHLFRNAPDGDNTIDIFPPGLMLGSHGNSLVAQFIRSQLAFLDNGVVQGWA</sequence>
<proteinExistence type="predicted"/>
<organism evidence="1 2">
    <name type="scientific">Serendipita vermifera MAFF 305830</name>
    <dbReference type="NCBI Taxonomy" id="933852"/>
    <lineage>
        <taxon>Eukaryota</taxon>
        <taxon>Fungi</taxon>
        <taxon>Dikarya</taxon>
        <taxon>Basidiomycota</taxon>
        <taxon>Agaricomycotina</taxon>
        <taxon>Agaricomycetes</taxon>
        <taxon>Sebacinales</taxon>
        <taxon>Serendipitaceae</taxon>
        <taxon>Serendipita</taxon>
    </lineage>
</organism>
<dbReference type="Proteomes" id="UP000054097">
    <property type="component" value="Unassembled WGS sequence"/>
</dbReference>
<evidence type="ECO:0000313" key="2">
    <source>
        <dbReference type="Proteomes" id="UP000054097"/>
    </source>
</evidence>
<reference evidence="2" key="2">
    <citation type="submission" date="2015-01" db="EMBL/GenBank/DDBJ databases">
        <title>Evolutionary Origins and Diversification of the Mycorrhizal Mutualists.</title>
        <authorList>
            <consortium name="DOE Joint Genome Institute"/>
            <consortium name="Mycorrhizal Genomics Consortium"/>
            <person name="Kohler A."/>
            <person name="Kuo A."/>
            <person name="Nagy L.G."/>
            <person name="Floudas D."/>
            <person name="Copeland A."/>
            <person name="Barry K.W."/>
            <person name="Cichocki N."/>
            <person name="Veneault-Fourrey C."/>
            <person name="LaButti K."/>
            <person name="Lindquist E.A."/>
            <person name="Lipzen A."/>
            <person name="Lundell T."/>
            <person name="Morin E."/>
            <person name="Murat C."/>
            <person name="Riley R."/>
            <person name="Ohm R."/>
            <person name="Sun H."/>
            <person name="Tunlid A."/>
            <person name="Henrissat B."/>
            <person name="Grigoriev I.V."/>
            <person name="Hibbett D.S."/>
            <person name="Martin F."/>
        </authorList>
    </citation>
    <scope>NUCLEOTIDE SEQUENCE [LARGE SCALE GENOMIC DNA]</scope>
    <source>
        <strain evidence="2">MAFF 305830</strain>
    </source>
</reference>
<name>A0A0C2WL40_SERVB</name>
<protein>
    <submittedName>
        <fullName evidence="1">Uncharacterized protein</fullName>
    </submittedName>
</protein>
<reference evidence="1 2" key="1">
    <citation type="submission" date="2014-04" db="EMBL/GenBank/DDBJ databases">
        <authorList>
            <consortium name="DOE Joint Genome Institute"/>
            <person name="Kuo A."/>
            <person name="Zuccaro A."/>
            <person name="Kohler A."/>
            <person name="Nagy L.G."/>
            <person name="Floudas D."/>
            <person name="Copeland A."/>
            <person name="Barry K.W."/>
            <person name="Cichocki N."/>
            <person name="Veneault-Fourrey C."/>
            <person name="LaButti K."/>
            <person name="Lindquist E.A."/>
            <person name="Lipzen A."/>
            <person name="Lundell T."/>
            <person name="Morin E."/>
            <person name="Murat C."/>
            <person name="Sun H."/>
            <person name="Tunlid A."/>
            <person name="Henrissat B."/>
            <person name="Grigoriev I.V."/>
            <person name="Hibbett D.S."/>
            <person name="Martin F."/>
            <person name="Nordberg H.P."/>
            <person name="Cantor M.N."/>
            <person name="Hua S.X."/>
        </authorList>
    </citation>
    <scope>NUCLEOTIDE SEQUENCE [LARGE SCALE GENOMIC DNA]</scope>
    <source>
        <strain evidence="1 2">MAFF 305830</strain>
    </source>
</reference>
<dbReference type="AlphaFoldDB" id="A0A0C2WL40"/>
<dbReference type="HOGENOM" id="CLU_2759399_0_0_1"/>
<gene>
    <name evidence="1" type="ORF">M408DRAFT_330194</name>
</gene>
<dbReference type="EMBL" id="KN824301">
    <property type="protein sequence ID" value="KIM27028.1"/>
    <property type="molecule type" value="Genomic_DNA"/>
</dbReference>
<accession>A0A0C2WL40</accession>
<evidence type="ECO:0000313" key="1">
    <source>
        <dbReference type="EMBL" id="KIM27028.1"/>
    </source>
</evidence>